<comment type="subcellular location">
    <subcellularLocation>
        <location evidence="1">Cell membrane</location>
        <topology evidence="1">Multi-pass membrane protein</topology>
    </subcellularLocation>
</comment>
<protein>
    <submittedName>
        <fullName evidence="14">ATP-binding cassette subfamily B protein</fullName>
    </submittedName>
</protein>
<dbReference type="GO" id="GO:0008233">
    <property type="term" value="F:peptidase activity"/>
    <property type="evidence" value="ECO:0007669"/>
    <property type="project" value="InterPro"/>
</dbReference>
<dbReference type="GO" id="GO:0016887">
    <property type="term" value="F:ATP hydrolysis activity"/>
    <property type="evidence" value="ECO:0007669"/>
    <property type="project" value="InterPro"/>
</dbReference>
<evidence type="ECO:0000256" key="5">
    <source>
        <dbReference type="ARBA" id="ARBA00022741"/>
    </source>
</evidence>
<feature type="domain" description="ABC transmembrane type-1" evidence="12">
    <location>
        <begin position="172"/>
        <end position="451"/>
    </location>
</feature>
<keyword evidence="6" id="KW-0378">Hydrolase</keyword>
<dbReference type="FunFam" id="3.40.50.300:FF:000221">
    <property type="entry name" value="Multidrug ABC transporter ATP-binding protein"/>
    <property type="match status" value="1"/>
</dbReference>
<dbReference type="Gene3D" id="3.90.70.10">
    <property type="entry name" value="Cysteine proteinases"/>
    <property type="match status" value="1"/>
</dbReference>
<dbReference type="PROSITE" id="PS50893">
    <property type="entry name" value="ABC_TRANSPORTER_2"/>
    <property type="match status" value="1"/>
</dbReference>
<evidence type="ECO:0000259" key="13">
    <source>
        <dbReference type="PROSITE" id="PS50990"/>
    </source>
</evidence>
<evidence type="ECO:0000256" key="10">
    <source>
        <dbReference type="SAM" id="Phobius"/>
    </source>
</evidence>
<keyword evidence="3" id="KW-1003">Cell membrane</keyword>
<dbReference type="PANTHER" id="PTHR43394">
    <property type="entry name" value="ATP-DEPENDENT PERMEASE MDL1, MITOCHONDRIAL"/>
    <property type="match status" value="1"/>
</dbReference>
<dbReference type="InterPro" id="IPR039421">
    <property type="entry name" value="Type_1_exporter"/>
</dbReference>
<dbReference type="Gene3D" id="3.40.50.300">
    <property type="entry name" value="P-loop containing nucleotide triphosphate hydrolases"/>
    <property type="match status" value="1"/>
</dbReference>
<dbReference type="RefSeq" id="WP_211366608.1">
    <property type="nucleotide sequence ID" value="NZ_BAAAFY010000003.1"/>
</dbReference>
<dbReference type="SMART" id="SM00382">
    <property type="entry name" value="AAA"/>
    <property type="match status" value="1"/>
</dbReference>
<dbReference type="EMBL" id="VLLG01000008">
    <property type="protein sequence ID" value="TWI81058.1"/>
    <property type="molecule type" value="Genomic_DNA"/>
</dbReference>
<evidence type="ECO:0000256" key="4">
    <source>
        <dbReference type="ARBA" id="ARBA00022692"/>
    </source>
</evidence>
<evidence type="ECO:0000313" key="14">
    <source>
        <dbReference type="EMBL" id="TWI81058.1"/>
    </source>
</evidence>
<dbReference type="InterPro" id="IPR027417">
    <property type="entry name" value="P-loop_NTPase"/>
</dbReference>
<evidence type="ECO:0000256" key="7">
    <source>
        <dbReference type="ARBA" id="ARBA00022840"/>
    </source>
</evidence>
<evidence type="ECO:0000259" key="11">
    <source>
        <dbReference type="PROSITE" id="PS50893"/>
    </source>
</evidence>
<evidence type="ECO:0000256" key="8">
    <source>
        <dbReference type="ARBA" id="ARBA00022989"/>
    </source>
</evidence>
<dbReference type="CDD" id="cd18571">
    <property type="entry name" value="ABC_6TM_peptidase_like"/>
    <property type="match status" value="1"/>
</dbReference>
<keyword evidence="9 10" id="KW-0472">Membrane</keyword>
<keyword evidence="8 10" id="KW-1133">Transmembrane helix</keyword>
<dbReference type="Pfam" id="PF03412">
    <property type="entry name" value="Peptidase_C39"/>
    <property type="match status" value="1"/>
</dbReference>
<dbReference type="GO" id="GO:0006508">
    <property type="term" value="P:proteolysis"/>
    <property type="evidence" value="ECO:0007669"/>
    <property type="project" value="InterPro"/>
</dbReference>
<feature type="transmembrane region" description="Helical" evidence="10">
    <location>
        <begin position="307"/>
        <end position="327"/>
    </location>
</feature>
<evidence type="ECO:0000256" key="9">
    <source>
        <dbReference type="ARBA" id="ARBA00023136"/>
    </source>
</evidence>
<comment type="caution">
    <text evidence="14">The sequence shown here is derived from an EMBL/GenBank/DDBJ whole genome shotgun (WGS) entry which is preliminary data.</text>
</comment>
<dbReference type="Gene3D" id="1.20.1560.10">
    <property type="entry name" value="ABC transporter type 1, transmembrane domain"/>
    <property type="match status" value="1"/>
</dbReference>
<accession>A0A562SIQ2</accession>
<feature type="transmembrane region" description="Helical" evidence="10">
    <location>
        <begin position="168"/>
        <end position="189"/>
    </location>
</feature>
<feature type="domain" description="Peptidase C39" evidence="13">
    <location>
        <begin position="10"/>
        <end position="130"/>
    </location>
</feature>
<dbReference type="InterPro" id="IPR005074">
    <property type="entry name" value="Peptidase_C39"/>
</dbReference>
<gene>
    <name evidence="14" type="ORF">LX66_5667</name>
</gene>
<dbReference type="InterPro" id="IPR003439">
    <property type="entry name" value="ABC_transporter-like_ATP-bd"/>
</dbReference>
<dbReference type="GO" id="GO:0015421">
    <property type="term" value="F:ABC-type oligopeptide transporter activity"/>
    <property type="evidence" value="ECO:0007669"/>
    <property type="project" value="TreeGrafter"/>
</dbReference>
<proteinExistence type="predicted"/>
<evidence type="ECO:0000256" key="3">
    <source>
        <dbReference type="ARBA" id="ARBA00022475"/>
    </source>
</evidence>
<dbReference type="Pfam" id="PF00005">
    <property type="entry name" value="ABC_tran"/>
    <property type="match status" value="1"/>
</dbReference>
<feature type="domain" description="ABC transporter" evidence="11">
    <location>
        <begin position="484"/>
        <end position="721"/>
    </location>
</feature>
<organism evidence="14 15">
    <name type="scientific">Chitinophaga japonensis</name>
    <name type="common">Flexibacter japonensis</name>
    <dbReference type="NCBI Taxonomy" id="104662"/>
    <lineage>
        <taxon>Bacteria</taxon>
        <taxon>Pseudomonadati</taxon>
        <taxon>Bacteroidota</taxon>
        <taxon>Chitinophagia</taxon>
        <taxon>Chitinophagales</taxon>
        <taxon>Chitinophagaceae</taxon>
        <taxon>Chitinophaga</taxon>
    </lineage>
</organism>
<evidence type="ECO:0000256" key="6">
    <source>
        <dbReference type="ARBA" id="ARBA00022801"/>
    </source>
</evidence>
<dbReference type="InterPro" id="IPR003593">
    <property type="entry name" value="AAA+_ATPase"/>
</dbReference>
<name>A0A562SIQ2_CHIJA</name>
<feature type="transmembrane region" description="Helical" evidence="10">
    <location>
        <begin position="204"/>
        <end position="223"/>
    </location>
</feature>
<keyword evidence="2" id="KW-0813">Transport</keyword>
<dbReference type="GO" id="GO:0005886">
    <property type="term" value="C:plasma membrane"/>
    <property type="evidence" value="ECO:0007669"/>
    <property type="project" value="UniProtKB-SubCell"/>
</dbReference>
<dbReference type="CDD" id="cd02418">
    <property type="entry name" value="Peptidase_C39B"/>
    <property type="match status" value="1"/>
</dbReference>
<dbReference type="SUPFAM" id="SSF52540">
    <property type="entry name" value="P-loop containing nucleoside triphosphate hydrolases"/>
    <property type="match status" value="1"/>
</dbReference>
<dbReference type="PROSITE" id="PS50990">
    <property type="entry name" value="PEPTIDASE_C39"/>
    <property type="match status" value="1"/>
</dbReference>
<keyword evidence="7 14" id="KW-0067">ATP-binding</keyword>
<evidence type="ECO:0000256" key="2">
    <source>
        <dbReference type="ARBA" id="ARBA00022448"/>
    </source>
</evidence>
<keyword evidence="15" id="KW-1185">Reference proteome</keyword>
<dbReference type="InterPro" id="IPR036640">
    <property type="entry name" value="ABC1_TM_sf"/>
</dbReference>
<dbReference type="AlphaFoldDB" id="A0A562SIQ2"/>
<dbReference type="Pfam" id="PF00664">
    <property type="entry name" value="ABC_membrane"/>
    <property type="match status" value="1"/>
</dbReference>
<dbReference type="PROSITE" id="PS50929">
    <property type="entry name" value="ABC_TM1F"/>
    <property type="match status" value="1"/>
</dbReference>
<dbReference type="PANTHER" id="PTHR43394:SF1">
    <property type="entry name" value="ATP-BINDING CASSETTE SUB-FAMILY B MEMBER 10, MITOCHONDRIAL"/>
    <property type="match status" value="1"/>
</dbReference>
<keyword evidence="5" id="KW-0547">Nucleotide-binding</keyword>
<dbReference type="Proteomes" id="UP000316778">
    <property type="component" value="Unassembled WGS sequence"/>
</dbReference>
<evidence type="ECO:0000259" key="12">
    <source>
        <dbReference type="PROSITE" id="PS50929"/>
    </source>
</evidence>
<feature type="transmembrane region" description="Helical" evidence="10">
    <location>
        <begin position="278"/>
        <end position="301"/>
    </location>
</feature>
<evidence type="ECO:0000313" key="15">
    <source>
        <dbReference type="Proteomes" id="UP000316778"/>
    </source>
</evidence>
<evidence type="ECO:0000256" key="1">
    <source>
        <dbReference type="ARBA" id="ARBA00004651"/>
    </source>
</evidence>
<dbReference type="GO" id="GO:0005524">
    <property type="term" value="F:ATP binding"/>
    <property type="evidence" value="ECO:0007669"/>
    <property type="project" value="UniProtKB-KW"/>
</dbReference>
<dbReference type="InterPro" id="IPR011527">
    <property type="entry name" value="ABC1_TM_dom"/>
</dbReference>
<sequence>MLKRFPHYRQYDEMDCGPTCLRIISKYYGRSISLEHLRELSNTTRAGSSLLNVSEAAEKIGFRTVGAKISLQDLATESPFPCIALWNQRHFIVVYKIRKNRVYVSDPAHGLIVYTREEFLKGWAVTDVYGVILTLEVSPEFEQVESSEASSGSDLRFIYKYLVRYRRFAAQLLAGLLAGSILQLIFPFLTQSIVDIGIQHHNLSFIYLVLLAQLLLFAGRISVEIIRGYLLMHLSSRININLLSDFFRKLMKLPMSYFDVKMTGDLLQRINDHQRVELFLTSGTLNIFFSLINLLIFSIVLFIYSPLIFTVFTIGSAIYFWWILFFMKRRAALDYKRFSLLTRNNEKNLELIYGMQEIKLNNAERKKRWQWEHLQVKLFKTNLKSLTLSQLQSGGASLINELKNIIVSFLAARLVLAGEITLGVMLSISYIIGQLNAPILQLVEFIKALQDARLSINRINEIHRRADEEKQEVRVIREAPGGDIRISNLSFRYDSSSLTPMVLKNISLLIPWKSVTAIVGASGSGKTTLLKLLLRFYDPEGGEIRIGNTPITAIPHSRWRNVCGVVMQEGYIFSDTIVSNIAVGDEEIDQEKLWNAARVANIHEFIESLPLGYDTRIGQNGMGLSTGQKQRILIARAVYKDPELLFFDEATSALDARNEKVVIENLDSFFKGKTVIVIAHRLSTVKNANRIVVLEKGEIAEVGTHQELIHGKGYYFNLVKNQLELGE</sequence>
<feature type="transmembrane region" description="Helical" evidence="10">
    <location>
        <begin position="410"/>
        <end position="432"/>
    </location>
</feature>
<dbReference type="SUPFAM" id="SSF90123">
    <property type="entry name" value="ABC transporter transmembrane region"/>
    <property type="match status" value="1"/>
</dbReference>
<keyword evidence="4 10" id="KW-0812">Transmembrane</keyword>
<reference evidence="14 15" key="1">
    <citation type="journal article" date="2013" name="Stand. Genomic Sci.">
        <title>Genomic Encyclopedia of Type Strains, Phase I: The one thousand microbial genomes (KMG-I) project.</title>
        <authorList>
            <person name="Kyrpides N.C."/>
            <person name="Woyke T."/>
            <person name="Eisen J.A."/>
            <person name="Garrity G."/>
            <person name="Lilburn T.G."/>
            <person name="Beck B.J."/>
            <person name="Whitman W.B."/>
            <person name="Hugenholtz P."/>
            <person name="Klenk H.P."/>
        </authorList>
    </citation>
    <scope>NUCLEOTIDE SEQUENCE [LARGE SCALE GENOMIC DNA]</scope>
    <source>
        <strain evidence="14 15">DSM 13484</strain>
    </source>
</reference>